<name>A0A7S4PSA6_9CRYP</name>
<accession>A0A7S4PSA6</accession>
<sequence length="131" mass="14313">MPSIRGLNTGAHPLPPQFCHSNASKMTRCDCLDLGSTRLQHPAKLTSSNSHPTDTIPKLDAPSETIQQGLKLSCNPLKPVALNCVCRVTTARLHDERGQTRRFCDPLPFPFIAHPLPDDVPASEPLQRSKG</sequence>
<proteinExistence type="predicted"/>
<evidence type="ECO:0000313" key="1">
    <source>
        <dbReference type="EMBL" id="CAE2342826.1"/>
    </source>
</evidence>
<protein>
    <submittedName>
        <fullName evidence="1">Uncharacterized protein</fullName>
    </submittedName>
</protein>
<organism evidence="1">
    <name type="scientific">Cryptomonas paramaecium</name>
    <dbReference type="NCBI Taxonomy" id="2898"/>
    <lineage>
        <taxon>Eukaryota</taxon>
        <taxon>Cryptophyceae</taxon>
        <taxon>Cryptomonadales</taxon>
        <taxon>Cryptomonadaceae</taxon>
        <taxon>Cryptomonas</taxon>
    </lineage>
</organism>
<reference evidence="1" key="1">
    <citation type="submission" date="2021-01" db="EMBL/GenBank/DDBJ databases">
        <authorList>
            <person name="Corre E."/>
            <person name="Pelletier E."/>
            <person name="Niang G."/>
            <person name="Scheremetjew M."/>
            <person name="Finn R."/>
            <person name="Kale V."/>
            <person name="Holt S."/>
            <person name="Cochrane G."/>
            <person name="Meng A."/>
            <person name="Brown T."/>
            <person name="Cohen L."/>
        </authorList>
    </citation>
    <scope>NUCLEOTIDE SEQUENCE</scope>
    <source>
        <strain evidence="1">CCAP977/2a</strain>
    </source>
</reference>
<dbReference type="EMBL" id="HBKS01000193">
    <property type="protein sequence ID" value="CAE2342826.1"/>
    <property type="molecule type" value="Transcribed_RNA"/>
</dbReference>
<dbReference type="AlphaFoldDB" id="A0A7S4PSA6"/>
<gene>
    <name evidence="1" type="ORF">CPAR00382_LOCUS152</name>
</gene>